<reference evidence="1 2" key="1">
    <citation type="submission" date="2021-05" db="EMBL/GenBank/DDBJ databases">
        <title>Novel species in genus Cellulomonas.</title>
        <authorList>
            <person name="Zhang G."/>
        </authorList>
    </citation>
    <scope>NUCLEOTIDE SEQUENCE [LARGE SCALE GENOMIC DNA]</scope>
    <source>
        <strain evidence="2">zg-ZUI157</strain>
    </source>
</reference>
<evidence type="ECO:0000313" key="1">
    <source>
        <dbReference type="EMBL" id="QWC15918.1"/>
    </source>
</evidence>
<evidence type="ECO:0000313" key="2">
    <source>
        <dbReference type="Proteomes" id="UP000679335"/>
    </source>
</evidence>
<proteinExistence type="predicted"/>
<dbReference type="RefSeq" id="WP_208196495.1">
    <property type="nucleotide sequence ID" value="NZ_CP076023.1"/>
</dbReference>
<dbReference type="Proteomes" id="UP000679335">
    <property type="component" value="Chromosome"/>
</dbReference>
<sequence length="172" mass="19076">MVLDALEREGDWVTNRVRPGKLILGQLGDIEAGVRQLIRRVPLEVDELHLPSGASVRVPTPDETLRIKGFLVVKRNQVRDHLDVVALADRYGVEHAAHVLAGIDDYYADQHGPDGQGVASQLVRQLADPRPADTATLRDLPRYKGLDPRWHDWASVVAACRRIAVAMLTEEA</sequence>
<name>A0ABX8GJ15_9CELL</name>
<gene>
    <name evidence="1" type="ORF">KKR89_16965</name>
</gene>
<dbReference type="EMBL" id="CP076023">
    <property type="protein sequence ID" value="QWC15918.1"/>
    <property type="molecule type" value="Genomic_DNA"/>
</dbReference>
<organism evidence="1 2">
    <name type="scientific">Cellulomonas dongxiuzhuiae</name>
    <dbReference type="NCBI Taxonomy" id="2819979"/>
    <lineage>
        <taxon>Bacteria</taxon>
        <taxon>Bacillati</taxon>
        <taxon>Actinomycetota</taxon>
        <taxon>Actinomycetes</taxon>
        <taxon>Micrococcales</taxon>
        <taxon>Cellulomonadaceae</taxon>
        <taxon>Cellulomonas</taxon>
    </lineage>
</organism>
<accession>A0ABX8GJ15</accession>
<protein>
    <submittedName>
        <fullName evidence="1">Uncharacterized protein</fullName>
    </submittedName>
</protein>
<keyword evidence="2" id="KW-1185">Reference proteome</keyword>